<evidence type="ECO:0000256" key="1">
    <source>
        <dbReference type="SAM" id="Phobius"/>
    </source>
</evidence>
<name>A0A6A6WYL6_9PLEO</name>
<evidence type="ECO:0000313" key="2">
    <source>
        <dbReference type="EMBL" id="KAF2789176.1"/>
    </source>
</evidence>
<gene>
    <name evidence="2" type="ORF">K505DRAFT_97953</name>
</gene>
<feature type="transmembrane region" description="Helical" evidence="1">
    <location>
        <begin position="98"/>
        <end position="118"/>
    </location>
</feature>
<protein>
    <submittedName>
        <fullName evidence="2">Uncharacterized protein</fullName>
    </submittedName>
</protein>
<accession>A0A6A6WYL6</accession>
<keyword evidence="1" id="KW-1133">Transmembrane helix</keyword>
<sequence>MYACQCVIRSGQDPRLQPSSGSPSEAAEKPTVSPSVCLSVSNQLRQSAGAYVPRSYSCAAAAADVQHIAADARRDPLCVSCPHRSETPPSTLVLPDDVGLPAVLCCAVLCCAVLCWSLRSANAWRCTRPRPTDTAYTPAAAPQSGYEVHVG</sequence>
<dbReference type="AlphaFoldDB" id="A0A6A6WYL6"/>
<proteinExistence type="predicted"/>
<reference evidence="2" key="1">
    <citation type="journal article" date="2020" name="Stud. Mycol.">
        <title>101 Dothideomycetes genomes: a test case for predicting lifestyles and emergence of pathogens.</title>
        <authorList>
            <person name="Haridas S."/>
            <person name="Albert R."/>
            <person name="Binder M."/>
            <person name="Bloem J."/>
            <person name="Labutti K."/>
            <person name="Salamov A."/>
            <person name="Andreopoulos B."/>
            <person name="Baker S."/>
            <person name="Barry K."/>
            <person name="Bills G."/>
            <person name="Bluhm B."/>
            <person name="Cannon C."/>
            <person name="Castanera R."/>
            <person name="Culley D."/>
            <person name="Daum C."/>
            <person name="Ezra D."/>
            <person name="Gonzalez J."/>
            <person name="Henrissat B."/>
            <person name="Kuo A."/>
            <person name="Liang C."/>
            <person name="Lipzen A."/>
            <person name="Lutzoni F."/>
            <person name="Magnuson J."/>
            <person name="Mondo S."/>
            <person name="Nolan M."/>
            <person name="Ohm R."/>
            <person name="Pangilinan J."/>
            <person name="Park H.-J."/>
            <person name="Ramirez L."/>
            <person name="Alfaro M."/>
            <person name="Sun H."/>
            <person name="Tritt A."/>
            <person name="Yoshinaga Y."/>
            <person name="Zwiers L.-H."/>
            <person name="Turgeon B."/>
            <person name="Goodwin S."/>
            <person name="Spatafora J."/>
            <person name="Crous P."/>
            <person name="Grigoriev I."/>
        </authorList>
    </citation>
    <scope>NUCLEOTIDE SEQUENCE</scope>
    <source>
        <strain evidence="2">CBS 109.77</strain>
    </source>
</reference>
<dbReference type="Proteomes" id="UP000799757">
    <property type="component" value="Unassembled WGS sequence"/>
</dbReference>
<keyword evidence="3" id="KW-1185">Reference proteome</keyword>
<keyword evidence="1" id="KW-0472">Membrane</keyword>
<organism evidence="2 3">
    <name type="scientific">Melanomma pulvis-pyrius CBS 109.77</name>
    <dbReference type="NCBI Taxonomy" id="1314802"/>
    <lineage>
        <taxon>Eukaryota</taxon>
        <taxon>Fungi</taxon>
        <taxon>Dikarya</taxon>
        <taxon>Ascomycota</taxon>
        <taxon>Pezizomycotina</taxon>
        <taxon>Dothideomycetes</taxon>
        <taxon>Pleosporomycetidae</taxon>
        <taxon>Pleosporales</taxon>
        <taxon>Melanommataceae</taxon>
        <taxon>Melanomma</taxon>
    </lineage>
</organism>
<keyword evidence="1" id="KW-0812">Transmembrane</keyword>
<evidence type="ECO:0000313" key="3">
    <source>
        <dbReference type="Proteomes" id="UP000799757"/>
    </source>
</evidence>
<dbReference type="EMBL" id="MU002157">
    <property type="protein sequence ID" value="KAF2789176.1"/>
    <property type="molecule type" value="Genomic_DNA"/>
</dbReference>